<evidence type="ECO:0000259" key="5">
    <source>
        <dbReference type="PROSITE" id="PS50977"/>
    </source>
</evidence>
<feature type="domain" description="HTH tetR-type" evidence="5">
    <location>
        <begin position="8"/>
        <end position="68"/>
    </location>
</feature>
<name>A0A919MXV0_9ACTN</name>
<dbReference type="GO" id="GO:0000976">
    <property type="term" value="F:transcription cis-regulatory region binding"/>
    <property type="evidence" value="ECO:0007669"/>
    <property type="project" value="TreeGrafter"/>
</dbReference>
<protein>
    <submittedName>
        <fullName evidence="6">TetR family transcriptional regulator</fullName>
    </submittedName>
</protein>
<reference evidence="6" key="1">
    <citation type="submission" date="2021-01" db="EMBL/GenBank/DDBJ databases">
        <title>Whole genome shotgun sequence of Actinoplanes nipponensis NBRC 14063.</title>
        <authorList>
            <person name="Komaki H."/>
            <person name="Tamura T."/>
        </authorList>
    </citation>
    <scope>NUCLEOTIDE SEQUENCE</scope>
    <source>
        <strain evidence="6">NBRC 14063</strain>
    </source>
</reference>
<evidence type="ECO:0000256" key="4">
    <source>
        <dbReference type="PROSITE-ProRule" id="PRU00335"/>
    </source>
</evidence>
<dbReference type="GO" id="GO:0003700">
    <property type="term" value="F:DNA-binding transcription factor activity"/>
    <property type="evidence" value="ECO:0007669"/>
    <property type="project" value="TreeGrafter"/>
</dbReference>
<dbReference type="Proteomes" id="UP000647172">
    <property type="component" value="Unassembled WGS sequence"/>
</dbReference>
<proteinExistence type="predicted"/>
<dbReference type="PANTHER" id="PTHR30055:SF234">
    <property type="entry name" value="HTH-TYPE TRANSCRIPTIONAL REGULATOR BETI"/>
    <property type="match status" value="1"/>
</dbReference>
<feature type="DNA-binding region" description="H-T-H motif" evidence="4">
    <location>
        <begin position="31"/>
        <end position="50"/>
    </location>
</feature>
<dbReference type="PANTHER" id="PTHR30055">
    <property type="entry name" value="HTH-TYPE TRANSCRIPTIONAL REGULATOR RUTR"/>
    <property type="match status" value="1"/>
</dbReference>
<dbReference type="PRINTS" id="PR00455">
    <property type="entry name" value="HTHTETR"/>
</dbReference>
<sequence>MLVGMARTSTRDEILAAAAELFSRAGFKGASLQDIAAEVGCSKATLLYHFDSKEAMLAALVAPAAAELAELTARLETLDGEAARAAAIDGFVDLVLRYRREAGLIYYGSLDVLWTPAFADAQPMIENLCAAFAAGSTDPVDRIAAEVLLAGICSVAIDKPDDETLRTALIAVARRALLTPRSKD</sequence>
<evidence type="ECO:0000256" key="2">
    <source>
        <dbReference type="ARBA" id="ARBA00023125"/>
    </source>
</evidence>
<dbReference type="SUPFAM" id="SSF46689">
    <property type="entry name" value="Homeodomain-like"/>
    <property type="match status" value="1"/>
</dbReference>
<dbReference type="PROSITE" id="PS50977">
    <property type="entry name" value="HTH_TETR_2"/>
    <property type="match status" value="1"/>
</dbReference>
<dbReference type="InterPro" id="IPR001647">
    <property type="entry name" value="HTH_TetR"/>
</dbReference>
<comment type="caution">
    <text evidence="6">The sequence shown here is derived from an EMBL/GenBank/DDBJ whole genome shotgun (WGS) entry which is preliminary data.</text>
</comment>
<keyword evidence="2 4" id="KW-0238">DNA-binding</keyword>
<dbReference type="EMBL" id="BOMQ01000089">
    <property type="protein sequence ID" value="GIE53750.1"/>
    <property type="molecule type" value="Genomic_DNA"/>
</dbReference>
<evidence type="ECO:0000256" key="3">
    <source>
        <dbReference type="ARBA" id="ARBA00023163"/>
    </source>
</evidence>
<dbReference type="Gene3D" id="1.10.357.10">
    <property type="entry name" value="Tetracycline Repressor, domain 2"/>
    <property type="match status" value="1"/>
</dbReference>
<gene>
    <name evidence="6" type="ORF">Ani05nite_72840</name>
</gene>
<organism evidence="6 7">
    <name type="scientific">Actinoplanes nipponensis</name>
    <dbReference type="NCBI Taxonomy" id="135950"/>
    <lineage>
        <taxon>Bacteria</taxon>
        <taxon>Bacillati</taxon>
        <taxon>Actinomycetota</taxon>
        <taxon>Actinomycetes</taxon>
        <taxon>Micromonosporales</taxon>
        <taxon>Micromonosporaceae</taxon>
        <taxon>Actinoplanes</taxon>
    </lineage>
</organism>
<evidence type="ECO:0000313" key="6">
    <source>
        <dbReference type="EMBL" id="GIE53750.1"/>
    </source>
</evidence>
<evidence type="ECO:0000313" key="7">
    <source>
        <dbReference type="Proteomes" id="UP000647172"/>
    </source>
</evidence>
<accession>A0A919MXV0</accession>
<dbReference type="Pfam" id="PF00440">
    <property type="entry name" value="TetR_N"/>
    <property type="match status" value="1"/>
</dbReference>
<dbReference type="InterPro" id="IPR050109">
    <property type="entry name" value="HTH-type_TetR-like_transc_reg"/>
</dbReference>
<keyword evidence="3" id="KW-0804">Transcription</keyword>
<evidence type="ECO:0000256" key="1">
    <source>
        <dbReference type="ARBA" id="ARBA00023015"/>
    </source>
</evidence>
<dbReference type="AlphaFoldDB" id="A0A919MXV0"/>
<dbReference type="InterPro" id="IPR009057">
    <property type="entry name" value="Homeodomain-like_sf"/>
</dbReference>
<keyword evidence="7" id="KW-1185">Reference proteome</keyword>
<keyword evidence="1" id="KW-0805">Transcription regulation</keyword>